<dbReference type="RefSeq" id="WP_209479048.1">
    <property type="nucleotide sequence ID" value="NZ_JAGGKK010000001.1"/>
</dbReference>
<dbReference type="InterPro" id="IPR025436">
    <property type="entry name" value="DUF4179"/>
</dbReference>
<comment type="caution">
    <text evidence="3">The sequence shown here is derived from an EMBL/GenBank/DDBJ whole genome shotgun (WGS) entry which is preliminary data.</text>
</comment>
<evidence type="ECO:0000313" key="4">
    <source>
        <dbReference type="Proteomes" id="UP001519328"/>
    </source>
</evidence>
<proteinExistence type="predicted"/>
<reference evidence="3 4" key="1">
    <citation type="submission" date="2021-03" db="EMBL/GenBank/DDBJ databases">
        <title>Genomic Encyclopedia of Type Strains, Phase IV (KMG-IV): sequencing the most valuable type-strain genomes for metagenomic binning, comparative biology and taxonomic classification.</title>
        <authorList>
            <person name="Goeker M."/>
        </authorList>
    </citation>
    <scope>NUCLEOTIDE SEQUENCE [LARGE SCALE GENOMIC DNA]</scope>
    <source>
        <strain evidence="3 4">DSM 21085</strain>
    </source>
</reference>
<feature type="domain" description="DUF4179" evidence="2">
    <location>
        <begin position="38"/>
        <end position="130"/>
    </location>
</feature>
<keyword evidence="1" id="KW-0472">Membrane</keyword>
<evidence type="ECO:0000256" key="1">
    <source>
        <dbReference type="SAM" id="Phobius"/>
    </source>
</evidence>
<accession>A0ABS4H936</accession>
<evidence type="ECO:0000259" key="2">
    <source>
        <dbReference type="Pfam" id="PF13786"/>
    </source>
</evidence>
<gene>
    <name evidence="3" type="ORF">J2Z82_000345</name>
</gene>
<dbReference type="EMBL" id="JAGGKK010000001">
    <property type="protein sequence ID" value="MBP1947422.1"/>
    <property type="molecule type" value="Genomic_DNA"/>
</dbReference>
<feature type="transmembrane region" description="Helical" evidence="1">
    <location>
        <begin position="45"/>
        <end position="67"/>
    </location>
</feature>
<dbReference type="Proteomes" id="UP001519328">
    <property type="component" value="Unassembled WGS sequence"/>
</dbReference>
<organism evidence="3 4">
    <name type="scientific">Virgibacillus litoralis</name>
    <dbReference type="NCBI Taxonomy" id="578221"/>
    <lineage>
        <taxon>Bacteria</taxon>
        <taxon>Bacillati</taxon>
        <taxon>Bacillota</taxon>
        <taxon>Bacilli</taxon>
        <taxon>Bacillales</taxon>
        <taxon>Bacillaceae</taxon>
        <taxon>Virgibacillus</taxon>
    </lineage>
</organism>
<keyword evidence="1" id="KW-1133">Transmembrane helix</keyword>
<dbReference type="Pfam" id="PF13786">
    <property type="entry name" value="DUF4179"/>
    <property type="match status" value="1"/>
</dbReference>
<evidence type="ECO:0000313" key="3">
    <source>
        <dbReference type="EMBL" id="MBP1947422.1"/>
    </source>
</evidence>
<protein>
    <recommendedName>
        <fullName evidence="2">DUF4179 domain-containing protein</fullName>
    </recommendedName>
</protein>
<keyword evidence="4" id="KW-1185">Reference proteome</keyword>
<sequence length="473" mass="53395">MFKEQFNKEINEINVEKSEIFDAIDKGIEKGRNEKPPKRKSMAKILGTIASVAASTFLASGLVFAPITNVLASVPLIGSIYENFSMQIGSQLSKSGLVTELNQNATSNNVDITITSAYYDGNIIGITFKTQGDRLSLDNIGGDKGPETGYGFHLFGGDEREQWTSSMTELEETEDGYVAAMEFENPDANLPQDYNLPLTFTSMAGVKGNWTFNIPVQQIPSETIYTQAESTLKDYSLKMESIEVWKATSMLNYKTSFPLAGKNDDIRLTVVDNEGNELSPRHAAVLETEQNGDLVEKEIRELFNSKISGKAEYLTIQPEIVQHEEDTVTSLDQTTPFMVESERFDYSIRVNKLEQNGDKLILDYNIQNVDTDTIRKDIVQNFANFIMLIKSDNIYRDENGNLEMEKMLENRIRSNTAEIIDEERLHFKSTYTIENPDRFNIRDYSIMVPFGTLSANDDPIKMDPIKIDLKNNN</sequence>
<name>A0ABS4H936_9BACI</name>
<keyword evidence="1" id="KW-0812">Transmembrane</keyword>
<dbReference type="Gene3D" id="2.60.40.1630">
    <property type="entry name" value="bacillus anthracis domain"/>
    <property type="match status" value="1"/>
</dbReference>